<accession>A0A915ICL5</accession>
<evidence type="ECO:0000313" key="1">
    <source>
        <dbReference type="Proteomes" id="UP000887565"/>
    </source>
</evidence>
<dbReference type="Proteomes" id="UP000887565">
    <property type="component" value="Unplaced"/>
</dbReference>
<protein>
    <submittedName>
        <fullName evidence="2">Uncharacterized protein</fullName>
    </submittedName>
</protein>
<organism evidence="1 2">
    <name type="scientific">Romanomermis culicivorax</name>
    <name type="common">Nematode worm</name>
    <dbReference type="NCBI Taxonomy" id="13658"/>
    <lineage>
        <taxon>Eukaryota</taxon>
        <taxon>Metazoa</taxon>
        <taxon>Ecdysozoa</taxon>
        <taxon>Nematoda</taxon>
        <taxon>Enoplea</taxon>
        <taxon>Dorylaimia</taxon>
        <taxon>Mermithida</taxon>
        <taxon>Mermithoidea</taxon>
        <taxon>Mermithidae</taxon>
        <taxon>Romanomermis</taxon>
    </lineage>
</organism>
<name>A0A915ICL5_ROMCU</name>
<dbReference type="WBParaSite" id="nRc.2.0.1.t11642-RA">
    <property type="protein sequence ID" value="nRc.2.0.1.t11642-RA"/>
    <property type="gene ID" value="nRc.2.0.1.g11642"/>
</dbReference>
<evidence type="ECO:0000313" key="2">
    <source>
        <dbReference type="WBParaSite" id="nRc.2.0.1.t11642-RA"/>
    </source>
</evidence>
<dbReference type="AlphaFoldDB" id="A0A915ICL5"/>
<sequence length="60" mass="6718">MIATVKKLSKFTPPAAIAINKNAAMMHHNTILRVSKRTRCTQWVFTERRTGGVSTGHHQS</sequence>
<keyword evidence="1" id="KW-1185">Reference proteome</keyword>
<reference evidence="2" key="1">
    <citation type="submission" date="2022-11" db="UniProtKB">
        <authorList>
            <consortium name="WormBaseParasite"/>
        </authorList>
    </citation>
    <scope>IDENTIFICATION</scope>
</reference>
<proteinExistence type="predicted"/>